<accession>A0A6A8AG61</accession>
<dbReference type="RefSeq" id="WP_153357888.1">
    <property type="nucleotide sequence ID" value="NZ_JAYKOO010000004.1"/>
</dbReference>
<dbReference type="Pfam" id="PF14384">
    <property type="entry name" value="BrnA_antitoxin"/>
    <property type="match status" value="1"/>
</dbReference>
<name>A0A6A8AG61_9HYPH</name>
<evidence type="ECO:0000313" key="1">
    <source>
        <dbReference type="EMBL" id="MQY48797.1"/>
    </source>
</evidence>
<dbReference type="InterPro" id="IPR025528">
    <property type="entry name" value="BrnA_antitoxin"/>
</dbReference>
<comment type="caution">
    <text evidence="1">The sequence shown here is derived from an EMBL/GenBank/DDBJ whole genome shotgun (WGS) entry which is preliminary data.</text>
</comment>
<protein>
    <submittedName>
        <fullName evidence="1">Cytoplasmic protein</fullName>
    </submittedName>
</protein>
<gene>
    <name evidence="1" type="ORF">GAO09_22445</name>
</gene>
<dbReference type="Proteomes" id="UP000435138">
    <property type="component" value="Unassembled WGS sequence"/>
</dbReference>
<dbReference type="EMBL" id="WIXI01000049">
    <property type="protein sequence ID" value="MQY48797.1"/>
    <property type="molecule type" value="Genomic_DNA"/>
</dbReference>
<proteinExistence type="predicted"/>
<dbReference type="AlphaFoldDB" id="A0A6A8AG61"/>
<keyword evidence="2" id="KW-1185">Reference proteome</keyword>
<organism evidence="1 2">
    <name type="scientific">Endobacterium cereale</name>
    <dbReference type="NCBI Taxonomy" id="2663029"/>
    <lineage>
        <taxon>Bacteria</taxon>
        <taxon>Pseudomonadati</taxon>
        <taxon>Pseudomonadota</taxon>
        <taxon>Alphaproteobacteria</taxon>
        <taxon>Hyphomicrobiales</taxon>
        <taxon>Rhizobiaceae</taxon>
        <taxon>Endobacterium</taxon>
    </lineage>
</organism>
<reference evidence="1 2" key="1">
    <citation type="submission" date="2019-11" db="EMBL/GenBank/DDBJ databases">
        <title>Genome analysis of Rhizobacterium cereale a novel genus and species isolated from maize roots in North Spain.</title>
        <authorList>
            <person name="Menendez E."/>
            <person name="Flores-Felix J.D."/>
            <person name="Ramirez-Bahena M.-H."/>
            <person name="Igual J.M."/>
            <person name="Garcia-Fraile P."/>
            <person name="Peix A."/>
            <person name="Velazquez E."/>
        </authorList>
    </citation>
    <scope>NUCLEOTIDE SEQUENCE [LARGE SCALE GENOMIC DNA]</scope>
    <source>
        <strain evidence="1 2">RZME27</strain>
    </source>
</reference>
<sequence>MSKTVRHEVDLNNLPPLTEAQKAEIETLATTPDEQIDTSDIPELDEAFWKNAMQGRFYKPTKTATTVRVDSDVLAWLKGQGKGYQTRMNAILRRAMLADLDQNR</sequence>
<evidence type="ECO:0000313" key="2">
    <source>
        <dbReference type="Proteomes" id="UP000435138"/>
    </source>
</evidence>